<evidence type="ECO:0000313" key="2">
    <source>
        <dbReference type="Proteomes" id="UP000016498"/>
    </source>
</evidence>
<name>U1RU88_9ACTO</name>
<accession>U1RU88</accession>
<comment type="caution">
    <text evidence="1">The sequence shown here is derived from an EMBL/GenBank/DDBJ whole genome shotgun (WGS) entry which is preliminary data.</text>
</comment>
<dbReference type="AlphaFoldDB" id="U1RU88"/>
<dbReference type="EMBL" id="AWSD01000029">
    <property type="protein sequence ID" value="ERH23208.1"/>
    <property type="molecule type" value="Genomic_DNA"/>
</dbReference>
<sequence length="60" mass="6532">MSRCAEWLEPASRASWRLRCAGCSFGSSGIIVGDVSDPDDHDTGATVEQRIIAMSIRDFT</sequence>
<dbReference type="HOGENOM" id="CLU_2930715_0_0_11"/>
<reference evidence="1 2" key="1">
    <citation type="submission" date="2013-06" db="EMBL/GenBank/DDBJ databases">
        <authorList>
            <person name="Weinstock G."/>
            <person name="Sodergren E."/>
            <person name="Lobos E.A."/>
            <person name="Fulton L."/>
            <person name="Fulton R."/>
            <person name="Courtney L."/>
            <person name="Fronick C."/>
            <person name="O'Laughlin M."/>
            <person name="Godfrey J."/>
            <person name="Wilson R.M."/>
            <person name="Miner T."/>
            <person name="Farmer C."/>
            <person name="Delehaunty K."/>
            <person name="Cordes M."/>
            <person name="Minx P."/>
            <person name="Tomlinson C."/>
            <person name="Chen J."/>
            <person name="Wollam A."/>
            <person name="Pepin K.H."/>
            <person name="Bhonagiri V."/>
            <person name="Zhang X."/>
            <person name="Warren W."/>
            <person name="Mitreva M."/>
            <person name="Mardis E.R."/>
            <person name="Wilson R.K."/>
        </authorList>
    </citation>
    <scope>NUCLEOTIDE SEQUENCE [LARGE SCALE GENOMIC DNA]</scope>
    <source>
        <strain evidence="1 2">F0510</strain>
    </source>
</reference>
<organism evidence="1 2">
    <name type="scientific">Actinomyces johnsonii F0510</name>
    <dbReference type="NCBI Taxonomy" id="1227262"/>
    <lineage>
        <taxon>Bacteria</taxon>
        <taxon>Bacillati</taxon>
        <taxon>Actinomycetota</taxon>
        <taxon>Actinomycetes</taxon>
        <taxon>Actinomycetales</taxon>
        <taxon>Actinomycetaceae</taxon>
        <taxon>Actinomyces</taxon>
    </lineage>
</organism>
<protein>
    <submittedName>
        <fullName evidence="1">Uncharacterized protein</fullName>
    </submittedName>
</protein>
<gene>
    <name evidence="1" type="ORF">HMPREF1549_00242</name>
</gene>
<dbReference type="Proteomes" id="UP000016498">
    <property type="component" value="Unassembled WGS sequence"/>
</dbReference>
<evidence type="ECO:0000313" key="1">
    <source>
        <dbReference type="EMBL" id="ERH23208.1"/>
    </source>
</evidence>
<proteinExistence type="predicted"/>